<evidence type="ECO:0000256" key="1">
    <source>
        <dbReference type="ARBA" id="ARBA00004613"/>
    </source>
</evidence>
<evidence type="ECO:0000256" key="8">
    <source>
        <dbReference type="PROSITE-ProRule" id="PRU00076"/>
    </source>
</evidence>
<sequence>MNKVTCANNAKCANTRGSFRCECEKGFHGNPSKACEDVDECKLMDCGYGQNCTNTPGSFVCSCLKGFHPGHKPGLCTDIDECKTIKSPCGSYNYLSCENKPGTYSCRCNMGYTFNINRRKCEDIDECNEKFTCAENAECSNADGSYSCICPNGYSGDGDNFCDVNGSPSIEAAKAWNLLLVILTSVLLLIPWKM</sequence>
<dbReference type="PANTHER" id="PTHR47333">
    <property type="entry name" value="VON WILLEBRAND FACTOR C AND EGF DOMAIN-CONTAINING PROTEIN"/>
    <property type="match status" value="1"/>
</dbReference>
<keyword evidence="12" id="KW-1185">Reference proteome</keyword>
<dbReference type="InterPro" id="IPR000742">
    <property type="entry name" value="EGF"/>
</dbReference>
<dbReference type="InterPro" id="IPR000152">
    <property type="entry name" value="EGF-type_Asp/Asn_hydroxyl_site"/>
</dbReference>
<evidence type="ECO:0000256" key="9">
    <source>
        <dbReference type="SAM" id="Phobius"/>
    </source>
</evidence>
<dbReference type="PROSITE" id="PS01186">
    <property type="entry name" value="EGF_2"/>
    <property type="match status" value="4"/>
</dbReference>
<evidence type="ECO:0000256" key="3">
    <source>
        <dbReference type="ARBA" id="ARBA00022536"/>
    </source>
</evidence>
<feature type="disulfide bond" evidence="8">
    <location>
        <begin position="89"/>
        <end position="106"/>
    </location>
</feature>
<dbReference type="FunFam" id="2.10.25.10:FF:000038">
    <property type="entry name" value="Fibrillin 2"/>
    <property type="match status" value="3"/>
</dbReference>
<dbReference type="PROSITE" id="PS50026">
    <property type="entry name" value="EGF_3"/>
    <property type="match status" value="4"/>
</dbReference>
<dbReference type="Pfam" id="PF12947">
    <property type="entry name" value="EGF_3"/>
    <property type="match status" value="1"/>
</dbReference>
<dbReference type="CDD" id="cd00054">
    <property type="entry name" value="EGF_CA"/>
    <property type="match status" value="3"/>
</dbReference>
<keyword evidence="7" id="KW-0325">Glycoprotein</keyword>
<evidence type="ECO:0000313" key="12">
    <source>
        <dbReference type="Proteomes" id="UP001163046"/>
    </source>
</evidence>
<dbReference type="FunFam" id="2.10.25.10:FF:000526">
    <property type="entry name" value="Dumpy, isoform J"/>
    <property type="match status" value="1"/>
</dbReference>
<reference evidence="11" key="1">
    <citation type="submission" date="2023-01" db="EMBL/GenBank/DDBJ databases">
        <title>Genome assembly of the deep-sea coral Lophelia pertusa.</title>
        <authorList>
            <person name="Herrera S."/>
            <person name="Cordes E."/>
        </authorList>
    </citation>
    <scope>NUCLEOTIDE SEQUENCE</scope>
    <source>
        <strain evidence="11">USNM1676648</strain>
        <tissue evidence="11">Polyp</tissue>
    </source>
</reference>
<dbReference type="PROSITE" id="PS00010">
    <property type="entry name" value="ASX_HYDROXYL"/>
    <property type="match status" value="4"/>
</dbReference>
<dbReference type="EMBL" id="MU825398">
    <property type="protein sequence ID" value="KAJ7393154.1"/>
    <property type="molecule type" value="Genomic_DNA"/>
</dbReference>
<keyword evidence="4" id="KW-0732">Signal</keyword>
<dbReference type="AlphaFoldDB" id="A0A9X0A5H1"/>
<dbReference type="PANTHER" id="PTHR47333:SF4">
    <property type="entry name" value="EGF-LIKE DOMAIN-CONTAINING PROTEIN"/>
    <property type="match status" value="1"/>
</dbReference>
<dbReference type="Gene3D" id="2.10.25.10">
    <property type="entry name" value="Laminin"/>
    <property type="match status" value="4"/>
</dbReference>
<dbReference type="InterPro" id="IPR001881">
    <property type="entry name" value="EGF-like_Ca-bd_dom"/>
</dbReference>
<feature type="domain" description="EGF-like" evidence="10">
    <location>
        <begin position="123"/>
        <end position="163"/>
    </location>
</feature>
<keyword evidence="9" id="KW-0812">Transmembrane</keyword>
<dbReference type="PROSITE" id="PS01187">
    <property type="entry name" value="EGF_CA"/>
    <property type="match status" value="2"/>
</dbReference>
<comment type="caution">
    <text evidence="11">The sequence shown here is derived from an EMBL/GenBank/DDBJ whole genome shotgun (WGS) entry which is preliminary data.</text>
</comment>
<protein>
    <submittedName>
        <fullName evidence="11">Complement Clr-like EGF-like</fullName>
    </submittedName>
</protein>
<dbReference type="InterPro" id="IPR024731">
    <property type="entry name" value="NELL2-like_EGF"/>
</dbReference>
<organism evidence="11 12">
    <name type="scientific">Desmophyllum pertusum</name>
    <dbReference type="NCBI Taxonomy" id="174260"/>
    <lineage>
        <taxon>Eukaryota</taxon>
        <taxon>Metazoa</taxon>
        <taxon>Cnidaria</taxon>
        <taxon>Anthozoa</taxon>
        <taxon>Hexacorallia</taxon>
        <taxon>Scleractinia</taxon>
        <taxon>Caryophylliina</taxon>
        <taxon>Caryophylliidae</taxon>
        <taxon>Desmophyllum</taxon>
    </lineage>
</organism>
<dbReference type="SUPFAM" id="SSF57184">
    <property type="entry name" value="Growth factor receptor domain"/>
    <property type="match status" value="1"/>
</dbReference>
<keyword evidence="9" id="KW-0472">Membrane</keyword>
<keyword evidence="6 8" id="KW-1015">Disulfide bond</keyword>
<feature type="domain" description="EGF-like" evidence="10">
    <location>
        <begin position="37"/>
        <end position="77"/>
    </location>
</feature>
<name>A0A9X0A5H1_9CNID</name>
<comment type="subcellular location">
    <subcellularLocation>
        <location evidence="1">Secreted</location>
    </subcellularLocation>
</comment>
<dbReference type="InterPro" id="IPR049883">
    <property type="entry name" value="NOTCH1_EGF-like"/>
</dbReference>
<dbReference type="OrthoDB" id="5968980at2759"/>
<comment type="caution">
    <text evidence="8">Lacks conserved residue(s) required for the propagation of feature annotation.</text>
</comment>
<evidence type="ECO:0000256" key="5">
    <source>
        <dbReference type="ARBA" id="ARBA00022737"/>
    </source>
</evidence>
<keyword evidence="2" id="KW-0964">Secreted</keyword>
<keyword evidence="5" id="KW-0677">Repeat</keyword>
<dbReference type="Proteomes" id="UP001163046">
    <property type="component" value="Unassembled WGS sequence"/>
</dbReference>
<evidence type="ECO:0000313" key="11">
    <source>
        <dbReference type="EMBL" id="KAJ7393154.1"/>
    </source>
</evidence>
<evidence type="ECO:0000256" key="2">
    <source>
        <dbReference type="ARBA" id="ARBA00022525"/>
    </source>
</evidence>
<accession>A0A9X0A5H1</accession>
<keyword evidence="9" id="KW-1133">Transmembrane helix</keyword>
<dbReference type="GO" id="GO:0005576">
    <property type="term" value="C:extracellular region"/>
    <property type="evidence" value="ECO:0007669"/>
    <property type="project" value="UniProtKB-SubCell"/>
</dbReference>
<dbReference type="Pfam" id="PF07645">
    <property type="entry name" value="EGF_CA"/>
    <property type="match status" value="3"/>
</dbReference>
<feature type="transmembrane region" description="Helical" evidence="9">
    <location>
        <begin position="175"/>
        <end position="192"/>
    </location>
</feature>
<dbReference type="SMART" id="SM00181">
    <property type="entry name" value="EGF"/>
    <property type="match status" value="4"/>
</dbReference>
<evidence type="ECO:0000256" key="6">
    <source>
        <dbReference type="ARBA" id="ARBA00023157"/>
    </source>
</evidence>
<dbReference type="InterPro" id="IPR018097">
    <property type="entry name" value="EGF_Ca-bd_CS"/>
</dbReference>
<proteinExistence type="predicted"/>
<feature type="domain" description="EGF-like" evidence="10">
    <location>
        <begin position="2"/>
        <end position="36"/>
    </location>
</feature>
<dbReference type="InterPro" id="IPR009030">
    <property type="entry name" value="Growth_fac_rcpt_cys_sf"/>
</dbReference>
<evidence type="ECO:0000259" key="10">
    <source>
        <dbReference type="PROSITE" id="PS50026"/>
    </source>
</evidence>
<gene>
    <name evidence="11" type="primary">FBLN2_1</name>
    <name evidence="11" type="ORF">OS493_006120</name>
</gene>
<dbReference type="SUPFAM" id="SSF57196">
    <property type="entry name" value="EGF/Laminin"/>
    <property type="match status" value="2"/>
</dbReference>
<dbReference type="InterPro" id="IPR052080">
    <property type="entry name" value="vWF_C/EGF_Fibrillin"/>
</dbReference>
<keyword evidence="3 8" id="KW-0245">EGF-like domain</keyword>
<feature type="domain" description="EGF-like" evidence="10">
    <location>
        <begin position="78"/>
        <end position="122"/>
    </location>
</feature>
<dbReference type="SMART" id="SM00179">
    <property type="entry name" value="EGF_CA"/>
    <property type="match status" value="4"/>
</dbReference>
<evidence type="ECO:0000256" key="4">
    <source>
        <dbReference type="ARBA" id="ARBA00022729"/>
    </source>
</evidence>
<dbReference type="GO" id="GO:0005509">
    <property type="term" value="F:calcium ion binding"/>
    <property type="evidence" value="ECO:0007669"/>
    <property type="project" value="InterPro"/>
</dbReference>
<evidence type="ECO:0000256" key="7">
    <source>
        <dbReference type="ARBA" id="ARBA00023180"/>
    </source>
</evidence>